<dbReference type="Pfam" id="PF13602">
    <property type="entry name" value="ADH_zinc_N_2"/>
    <property type="match status" value="1"/>
</dbReference>
<sequence length="306" mass="31510">MRAITYSEFGSADVLTLTDIPEPHIGPDVLVIGVKAAGLNPVDYKVRLGYLNPIMDAVFPIVPGWDVAGVVLKTGIDTPEFSVGDEVYAYARKDVLAGGTLAEQVAVPVRTLAHKPRSISFEQAAGVPLTGLTALQSVRRAGVGPGDRVLIHGGAGGVGSFGIQLAALAGATVVATASAHNHDYLASLGATPIEYGDGLVERALEASAGGYDVILDFAGGASLDGTQQLLRDGGRVVSIADARVVELGGVNLWVRPDAAGLAELAELIDAGKLSVEVSQVFDLADTADAYRALEGGHVRGKVVVRI</sequence>
<keyword evidence="2" id="KW-0560">Oxidoreductase</keyword>
<dbReference type="CDD" id="cd05289">
    <property type="entry name" value="MDR_like_2"/>
    <property type="match status" value="1"/>
</dbReference>
<dbReference type="PANTHER" id="PTHR11695:SF294">
    <property type="entry name" value="RETICULON-4-INTERACTING PROTEIN 1, MITOCHONDRIAL"/>
    <property type="match status" value="1"/>
</dbReference>
<keyword evidence="3" id="KW-1185">Reference proteome</keyword>
<dbReference type="EC" id="1.6.5.5" evidence="2"/>
<name>A0A7Z0CIH9_9MICO</name>
<dbReference type="InterPro" id="IPR013154">
    <property type="entry name" value="ADH-like_N"/>
</dbReference>
<dbReference type="SMART" id="SM00829">
    <property type="entry name" value="PKS_ER"/>
    <property type="match status" value="1"/>
</dbReference>
<dbReference type="PANTHER" id="PTHR11695">
    <property type="entry name" value="ALCOHOL DEHYDROGENASE RELATED"/>
    <property type="match status" value="1"/>
</dbReference>
<gene>
    <name evidence="2" type="ORF">BKA03_002073</name>
</gene>
<dbReference type="OrthoDB" id="3175656at2"/>
<dbReference type="RefSeq" id="WP_062076034.1">
    <property type="nucleotide sequence ID" value="NZ_BBRC01000015.1"/>
</dbReference>
<dbReference type="GO" id="GO:0003960">
    <property type="term" value="F:quinone reductase (NADPH) activity"/>
    <property type="evidence" value="ECO:0007669"/>
    <property type="project" value="UniProtKB-EC"/>
</dbReference>
<dbReference type="Gene3D" id="3.40.50.720">
    <property type="entry name" value="NAD(P)-binding Rossmann-like Domain"/>
    <property type="match status" value="1"/>
</dbReference>
<evidence type="ECO:0000259" key="1">
    <source>
        <dbReference type="SMART" id="SM00829"/>
    </source>
</evidence>
<dbReference type="Pfam" id="PF08240">
    <property type="entry name" value="ADH_N"/>
    <property type="match status" value="1"/>
</dbReference>
<evidence type="ECO:0000313" key="2">
    <source>
        <dbReference type="EMBL" id="NYI41954.1"/>
    </source>
</evidence>
<dbReference type="SUPFAM" id="SSF51735">
    <property type="entry name" value="NAD(P)-binding Rossmann-fold domains"/>
    <property type="match status" value="1"/>
</dbReference>
<protein>
    <submittedName>
        <fullName evidence="2">NADPH2:quinone reductase</fullName>
        <ecNumber evidence="2">1.6.5.5</ecNumber>
    </submittedName>
</protein>
<dbReference type="InterPro" id="IPR011032">
    <property type="entry name" value="GroES-like_sf"/>
</dbReference>
<dbReference type="InterPro" id="IPR050700">
    <property type="entry name" value="YIM1/Zinc_Alcohol_DH_Fams"/>
</dbReference>
<proteinExistence type="predicted"/>
<organism evidence="2 3">
    <name type="scientific">Demequina lutea</name>
    <dbReference type="NCBI Taxonomy" id="431489"/>
    <lineage>
        <taxon>Bacteria</taxon>
        <taxon>Bacillati</taxon>
        <taxon>Actinomycetota</taxon>
        <taxon>Actinomycetes</taxon>
        <taxon>Micrococcales</taxon>
        <taxon>Demequinaceae</taxon>
        <taxon>Demequina</taxon>
    </lineage>
</organism>
<dbReference type="Gene3D" id="3.90.180.10">
    <property type="entry name" value="Medium-chain alcohol dehydrogenases, catalytic domain"/>
    <property type="match status" value="1"/>
</dbReference>
<dbReference type="Proteomes" id="UP000547973">
    <property type="component" value="Unassembled WGS sequence"/>
</dbReference>
<dbReference type="AlphaFoldDB" id="A0A7Z0CIH9"/>
<dbReference type="SUPFAM" id="SSF50129">
    <property type="entry name" value="GroES-like"/>
    <property type="match status" value="1"/>
</dbReference>
<evidence type="ECO:0000313" key="3">
    <source>
        <dbReference type="Proteomes" id="UP000547973"/>
    </source>
</evidence>
<dbReference type="InterPro" id="IPR036291">
    <property type="entry name" value="NAD(P)-bd_dom_sf"/>
</dbReference>
<feature type="domain" description="Enoyl reductase (ER)" evidence="1">
    <location>
        <begin position="10"/>
        <end position="304"/>
    </location>
</feature>
<reference evidence="2 3" key="1">
    <citation type="submission" date="2020-07" db="EMBL/GenBank/DDBJ databases">
        <title>Sequencing the genomes of 1000 actinobacteria strains.</title>
        <authorList>
            <person name="Klenk H.-P."/>
        </authorList>
    </citation>
    <scope>NUCLEOTIDE SEQUENCE [LARGE SCALE GENOMIC DNA]</scope>
    <source>
        <strain evidence="2 3">DSM 19970</strain>
    </source>
</reference>
<accession>A0A7Z0CIH9</accession>
<comment type="caution">
    <text evidence="2">The sequence shown here is derived from an EMBL/GenBank/DDBJ whole genome shotgun (WGS) entry which is preliminary data.</text>
</comment>
<dbReference type="InterPro" id="IPR020843">
    <property type="entry name" value="ER"/>
</dbReference>
<dbReference type="EMBL" id="JACBZO010000001">
    <property type="protein sequence ID" value="NYI41954.1"/>
    <property type="molecule type" value="Genomic_DNA"/>
</dbReference>